<evidence type="ECO:0000256" key="6">
    <source>
        <dbReference type="ARBA" id="ARBA00025246"/>
    </source>
</evidence>
<keyword evidence="11" id="KW-1185">Reference proteome</keyword>
<reference evidence="10 11" key="1">
    <citation type="journal article" date="2023" name="Int. J. Syst. Evol. Microbiol.">
        <title>Ligilactobacillus ubinensis sp. nov., a novel species isolated from the wild ferment of a durian fruit (Durio zibethinus).</title>
        <authorList>
            <person name="Heng Y.C."/>
            <person name="Menon N."/>
            <person name="Chen B."/>
            <person name="Loo B.Z.L."/>
            <person name="Wong G.W.J."/>
            <person name="Lim A.C.H."/>
            <person name="Silvaraju S."/>
            <person name="Kittelmann S."/>
        </authorList>
    </citation>
    <scope>NUCLEOTIDE SEQUENCE [LARGE SCALE GENOMIC DNA]</scope>
    <source>
        <strain evidence="10 11">WILCCON 0076</strain>
    </source>
</reference>
<accession>A0A9X2FLE2</accession>
<dbReference type="Pfam" id="PF13393">
    <property type="entry name" value="tRNA-synt_His"/>
    <property type="match status" value="1"/>
</dbReference>
<comment type="pathway">
    <text evidence="2 7">Amino-acid biosynthesis; L-histidine biosynthesis; L-histidine from 5-phospho-alpha-D-ribose 1-diphosphate: step 1/9.</text>
</comment>
<dbReference type="Proteomes" id="UP001139006">
    <property type="component" value="Unassembled WGS sequence"/>
</dbReference>
<dbReference type="AlphaFoldDB" id="A0A9X2FLE2"/>
<evidence type="ECO:0000259" key="9">
    <source>
        <dbReference type="Pfam" id="PF13393"/>
    </source>
</evidence>
<organism evidence="10 11">
    <name type="scientific">Ligilactobacillus ubinensis</name>
    <dbReference type="NCBI Taxonomy" id="2876789"/>
    <lineage>
        <taxon>Bacteria</taxon>
        <taxon>Bacillati</taxon>
        <taxon>Bacillota</taxon>
        <taxon>Bacilli</taxon>
        <taxon>Lactobacillales</taxon>
        <taxon>Lactobacillaceae</taxon>
        <taxon>Ligilactobacillus</taxon>
    </lineage>
</organism>
<dbReference type="GO" id="GO:0016757">
    <property type="term" value="F:glycosyltransferase activity"/>
    <property type="evidence" value="ECO:0007669"/>
    <property type="project" value="UniProtKB-KW"/>
</dbReference>
<dbReference type="InterPro" id="IPR041715">
    <property type="entry name" value="HisRS-like_core"/>
</dbReference>
<keyword evidence="7" id="KW-0368">Histidine biosynthesis</keyword>
<dbReference type="InterPro" id="IPR004517">
    <property type="entry name" value="HisZ"/>
</dbReference>
<name>A0A9X2FLE2_9LACO</name>
<evidence type="ECO:0000256" key="4">
    <source>
        <dbReference type="ARBA" id="ARBA00020397"/>
    </source>
</evidence>
<dbReference type="GO" id="GO:0005737">
    <property type="term" value="C:cytoplasm"/>
    <property type="evidence" value="ECO:0007669"/>
    <property type="project" value="UniProtKB-SubCell"/>
</dbReference>
<comment type="caution">
    <text evidence="10">The sequence shown here is derived from an EMBL/GenBank/DDBJ whole genome shotgun (WGS) entry which is preliminary data.</text>
</comment>
<comment type="subcellular location">
    <subcellularLocation>
        <location evidence="1 7">Cytoplasm</location>
    </subcellularLocation>
</comment>
<keyword evidence="10" id="KW-0328">Glycosyltransferase</keyword>
<dbReference type="InterPro" id="IPR004516">
    <property type="entry name" value="HisRS/HisZ"/>
</dbReference>
<feature type="binding site" evidence="8">
    <location>
        <begin position="267"/>
        <end position="268"/>
    </location>
    <ligand>
        <name>L-histidine</name>
        <dbReference type="ChEBI" id="CHEBI:57595"/>
    </ligand>
</feature>
<evidence type="ECO:0000313" key="10">
    <source>
        <dbReference type="EMBL" id="MCP0887687.1"/>
    </source>
</evidence>
<keyword evidence="7" id="KW-0028">Amino-acid biosynthesis</keyword>
<dbReference type="InterPro" id="IPR045864">
    <property type="entry name" value="aa-tRNA-synth_II/BPL/LPL"/>
</dbReference>
<gene>
    <name evidence="7" type="primary">hisZ</name>
    <name evidence="10" type="ORF">LB941_10120</name>
</gene>
<dbReference type="GO" id="GO:0000105">
    <property type="term" value="P:L-histidine biosynthetic process"/>
    <property type="evidence" value="ECO:0007669"/>
    <property type="project" value="UniProtKB-UniRule"/>
</dbReference>
<dbReference type="PANTHER" id="PTHR11476:SF7">
    <property type="entry name" value="HISTIDINE--TRNA LIGASE"/>
    <property type="match status" value="1"/>
</dbReference>
<dbReference type="SUPFAM" id="SSF55681">
    <property type="entry name" value="Class II aaRS and biotin synthetases"/>
    <property type="match status" value="1"/>
</dbReference>
<feature type="binding site" evidence="8">
    <location>
        <position position="119"/>
    </location>
    <ligand>
        <name>L-histidine</name>
        <dbReference type="ChEBI" id="CHEBI:57595"/>
    </ligand>
</feature>
<dbReference type="RefSeq" id="WP_253361811.1">
    <property type="nucleotide sequence ID" value="NZ_JAIULA010000023.1"/>
</dbReference>
<evidence type="ECO:0000256" key="2">
    <source>
        <dbReference type="ARBA" id="ARBA00004667"/>
    </source>
</evidence>
<evidence type="ECO:0000313" key="11">
    <source>
        <dbReference type="Proteomes" id="UP001139006"/>
    </source>
</evidence>
<feature type="domain" description="Class II Histidinyl-tRNA synthetase (HisRS)-like catalytic core" evidence="9">
    <location>
        <begin position="9"/>
        <end position="312"/>
    </location>
</feature>
<dbReference type="EMBL" id="JAIULA010000023">
    <property type="protein sequence ID" value="MCP0887687.1"/>
    <property type="molecule type" value="Genomic_DNA"/>
</dbReference>
<keyword evidence="5 7" id="KW-0963">Cytoplasm</keyword>
<comment type="function">
    <text evidence="6 7">Required for the first step of histidine biosynthesis. May allow the feedback regulation of ATP phosphoribosyltransferase activity by histidine.</text>
</comment>
<dbReference type="GO" id="GO:0140096">
    <property type="term" value="F:catalytic activity, acting on a protein"/>
    <property type="evidence" value="ECO:0007669"/>
    <property type="project" value="UniProtKB-ARBA"/>
</dbReference>
<protein>
    <recommendedName>
        <fullName evidence="4 7">ATP phosphoribosyltransferase regulatory subunit</fullName>
    </recommendedName>
</protein>
<dbReference type="PANTHER" id="PTHR11476">
    <property type="entry name" value="HISTIDYL-TRNA SYNTHETASE"/>
    <property type="match status" value="1"/>
</dbReference>
<evidence type="ECO:0000256" key="5">
    <source>
        <dbReference type="ARBA" id="ARBA00022490"/>
    </source>
</evidence>
<keyword evidence="10" id="KW-0808">Transferase</keyword>
<evidence type="ECO:0000256" key="7">
    <source>
        <dbReference type="HAMAP-Rule" id="MF_00125"/>
    </source>
</evidence>
<dbReference type="HAMAP" id="MF_00125">
    <property type="entry name" value="HisZ"/>
    <property type="match status" value="1"/>
</dbReference>
<proteinExistence type="inferred from homology"/>
<comment type="subunit">
    <text evidence="7">Heteromultimer composed of HisG and HisZ subunits.</text>
</comment>
<evidence type="ECO:0000256" key="3">
    <source>
        <dbReference type="ARBA" id="ARBA00005539"/>
    </source>
</evidence>
<dbReference type="PIRSF" id="PIRSF001549">
    <property type="entry name" value="His-tRNA_synth"/>
    <property type="match status" value="1"/>
</dbReference>
<sequence length="392" mass="44947">MNKYKLPVGLRDCFGETAHKKAKLRHYLLSQFEDYGYTSIETPLLEYQKVFDKYNMRQGNLYRVLEPDGEVLVLRPDLTLPIARFMATTNVVIPQKFAYIGDLFKRNKELVGLYNQATQAGVELVGYETNKAELECLCLINRLNRNVLAGKLYVELGHAMLAQKILSLLEEDHDLLESVKQALFTKNIPLYENLIEKYADKKIFNFLKKWPRLFGDLNEVRNMLKNTYIPKEARKAIEEVFSIGELVESLPKQRVTVDFSSPAPQSYYTGLTFKGYLANVSEYVVSGGRYDKLLANFKDKEESAVGMGIELDLLARILVQQNQAESRHRVLIYFNTPQLSQAATIVEQNPDYELCLAATLNNARKVAKLKNARLMILTKRGELLDDFENSFN</sequence>
<feature type="binding site" evidence="8">
    <location>
        <begin position="77"/>
        <end position="79"/>
    </location>
    <ligand>
        <name>L-histidine</name>
        <dbReference type="ChEBI" id="CHEBI:57595"/>
    </ligand>
</feature>
<dbReference type="Gene3D" id="3.30.930.10">
    <property type="entry name" value="Bira Bifunctional Protein, Domain 2"/>
    <property type="match status" value="1"/>
</dbReference>
<comment type="miscellaneous">
    <text evidence="7">This function is generally fulfilled by the C-terminal part of HisG, which is missing in some bacteria such as this one.</text>
</comment>
<feature type="binding site" evidence="8">
    <location>
        <position position="123"/>
    </location>
    <ligand>
        <name>L-histidine</name>
        <dbReference type="ChEBI" id="CHEBI:57595"/>
    </ligand>
</feature>
<evidence type="ECO:0000256" key="8">
    <source>
        <dbReference type="PIRSR" id="PIRSR001549-1"/>
    </source>
</evidence>
<comment type="similarity">
    <text evidence="3 7">Belongs to the class-II aminoacyl-tRNA synthetase family. HisZ subfamily.</text>
</comment>
<dbReference type="CDD" id="cd00773">
    <property type="entry name" value="HisRS-like_core"/>
    <property type="match status" value="1"/>
</dbReference>
<evidence type="ECO:0000256" key="1">
    <source>
        <dbReference type="ARBA" id="ARBA00004496"/>
    </source>
</evidence>